<protein>
    <submittedName>
        <fullName evidence="1">Uncharacterized protein</fullName>
    </submittedName>
</protein>
<gene>
    <name evidence="1" type="ORF">S2L_310</name>
</gene>
<proteinExistence type="predicted"/>
<reference evidence="1" key="1">
    <citation type="submission" date="2024-10" db="EMBL/GenBank/DDBJ databases">
        <title>Genetic diversity among independent isolates of the Dolichocephalovirinae subfamily.</title>
        <authorList>
            <person name="Ely B."/>
            <person name="Thomas Q."/>
            <person name="Mohammadi T."/>
        </authorList>
    </citation>
    <scope>NUCLEOTIDE SEQUENCE</scope>
</reference>
<organism evidence="1">
    <name type="scientific">Caulobacter phage S2L</name>
    <dbReference type="NCBI Taxonomy" id="3348356"/>
    <lineage>
        <taxon>Viruses</taxon>
    </lineage>
</organism>
<dbReference type="EMBL" id="PQ287319">
    <property type="protein sequence ID" value="XHV10434.1"/>
    <property type="molecule type" value="Genomic_DNA"/>
</dbReference>
<accession>A0AB74UM12</accession>
<name>A0AB74UM12_9VIRU</name>
<evidence type="ECO:0000313" key="1">
    <source>
        <dbReference type="EMBL" id="XHV10434.1"/>
    </source>
</evidence>
<sequence>MRRFMRAPSLSTYPIPYQLERYLLNNRDVRLVRCRDGWRLQGRTGVFHRSRVPGTGRYSWRSVAICLDSLCVVESYDETMRPDVVGLAKDVV</sequence>